<dbReference type="GO" id="GO:0008320">
    <property type="term" value="F:protein transmembrane transporter activity"/>
    <property type="evidence" value="ECO:0007669"/>
    <property type="project" value="InterPro"/>
</dbReference>
<evidence type="ECO:0000256" key="4">
    <source>
        <dbReference type="ARBA" id="ARBA00022692"/>
    </source>
</evidence>
<dbReference type="HAMAP" id="MF_00422">
    <property type="entry name" value="SecE"/>
    <property type="match status" value="1"/>
</dbReference>
<dbReference type="EMBL" id="CAEZST010000012">
    <property type="protein sequence ID" value="CAB4547849.1"/>
    <property type="molecule type" value="Genomic_DNA"/>
</dbReference>
<name>A0A6J6CBK6_9ZZZZ</name>
<evidence type="ECO:0000256" key="8">
    <source>
        <dbReference type="ARBA" id="ARBA00023136"/>
    </source>
</evidence>
<keyword evidence="8 9" id="KW-0472">Membrane</keyword>
<dbReference type="PANTHER" id="PTHR33910">
    <property type="entry name" value="PROTEIN TRANSLOCASE SUBUNIT SECE"/>
    <property type="match status" value="1"/>
</dbReference>
<dbReference type="AlphaFoldDB" id="A0A6J6CBK6"/>
<dbReference type="InterPro" id="IPR038379">
    <property type="entry name" value="SecE_sf"/>
</dbReference>
<evidence type="ECO:0000256" key="5">
    <source>
        <dbReference type="ARBA" id="ARBA00022927"/>
    </source>
</evidence>
<reference evidence="10" key="1">
    <citation type="submission" date="2020-05" db="EMBL/GenBank/DDBJ databases">
        <authorList>
            <person name="Chiriac C."/>
            <person name="Salcher M."/>
            <person name="Ghai R."/>
            <person name="Kavagutti S V."/>
        </authorList>
    </citation>
    <scope>NUCLEOTIDE SEQUENCE</scope>
</reference>
<evidence type="ECO:0000313" key="11">
    <source>
        <dbReference type="EMBL" id="CAB4567886.1"/>
    </source>
</evidence>
<evidence type="ECO:0000256" key="2">
    <source>
        <dbReference type="ARBA" id="ARBA00022448"/>
    </source>
</evidence>
<dbReference type="PANTHER" id="PTHR33910:SF1">
    <property type="entry name" value="PROTEIN TRANSLOCASE SUBUNIT SECE"/>
    <property type="match status" value="1"/>
</dbReference>
<keyword evidence="3" id="KW-1003">Cell membrane</keyword>
<dbReference type="PROSITE" id="PS01067">
    <property type="entry name" value="SECE_SEC61G"/>
    <property type="match status" value="1"/>
</dbReference>
<keyword evidence="5" id="KW-0653">Protein transport</keyword>
<comment type="subcellular location">
    <subcellularLocation>
        <location evidence="1">Membrane</location>
    </subcellularLocation>
</comment>
<protein>
    <submittedName>
        <fullName evidence="10">Unannotated protein</fullName>
    </submittedName>
</protein>
<dbReference type="GO" id="GO:0006605">
    <property type="term" value="P:protein targeting"/>
    <property type="evidence" value="ECO:0007669"/>
    <property type="project" value="InterPro"/>
</dbReference>
<evidence type="ECO:0000256" key="3">
    <source>
        <dbReference type="ARBA" id="ARBA00022475"/>
    </source>
</evidence>
<evidence type="ECO:0000256" key="1">
    <source>
        <dbReference type="ARBA" id="ARBA00004370"/>
    </source>
</evidence>
<sequence length="87" mass="9750">MAEEIERAQEDLVEKAKADSAKAKNPIQRLSLFIRQVLAELGKVTKPTRTELIKFTGVVLAFVAVVMVIISLLDWVFLNVVTFVFSD</sequence>
<keyword evidence="2" id="KW-0813">Transport</keyword>
<dbReference type="GO" id="GO:0043952">
    <property type="term" value="P:protein transport by the Sec complex"/>
    <property type="evidence" value="ECO:0007669"/>
    <property type="project" value="TreeGrafter"/>
</dbReference>
<proteinExistence type="inferred from homology"/>
<dbReference type="EMBL" id="CAEZTO010000003">
    <property type="protein sequence ID" value="CAB4567886.1"/>
    <property type="molecule type" value="Genomic_DNA"/>
</dbReference>
<dbReference type="GO" id="GO:0006886">
    <property type="term" value="P:intracellular protein transport"/>
    <property type="evidence" value="ECO:0007669"/>
    <property type="project" value="InterPro"/>
</dbReference>
<evidence type="ECO:0000256" key="9">
    <source>
        <dbReference type="SAM" id="Phobius"/>
    </source>
</evidence>
<feature type="transmembrane region" description="Helical" evidence="9">
    <location>
        <begin position="55"/>
        <end position="78"/>
    </location>
</feature>
<dbReference type="GO" id="GO:0009306">
    <property type="term" value="P:protein secretion"/>
    <property type="evidence" value="ECO:0007669"/>
    <property type="project" value="InterPro"/>
</dbReference>
<keyword evidence="6 9" id="KW-1133">Transmembrane helix</keyword>
<dbReference type="Pfam" id="PF00584">
    <property type="entry name" value="SecE"/>
    <property type="match status" value="1"/>
</dbReference>
<keyword evidence="7" id="KW-0811">Translocation</keyword>
<evidence type="ECO:0000313" key="10">
    <source>
        <dbReference type="EMBL" id="CAB4547849.1"/>
    </source>
</evidence>
<dbReference type="Gene3D" id="1.20.5.1030">
    <property type="entry name" value="Preprotein translocase secy subunit"/>
    <property type="match status" value="1"/>
</dbReference>
<gene>
    <name evidence="10" type="ORF">UFOPK1503_00797</name>
    <name evidence="11" type="ORF">UFOPK1693_00482</name>
</gene>
<dbReference type="InterPro" id="IPR005807">
    <property type="entry name" value="SecE_bac"/>
</dbReference>
<dbReference type="InterPro" id="IPR001901">
    <property type="entry name" value="Translocase_SecE/Sec61-g"/>
</dbReference>
<dbReference type="NCBIfam" id="TIGR00964">
    <property type="entry name" value="secE_bact"/>
    <property type="match status" value="1"/>
</dbReference>
<dbReference type="GO" id="GO:0005886">
    <property type="term" value="C:plasma membrane"/>
    <property type="evidence" value="ECO:0007669"/>
    <property type="project" value="TreeGrafter"/>
</dbReference>
<keyword evidence="4 9" id="KW-0812">Transmembrane</keyword>
<accession>A0A6J6CBK6</accession>
<organism evidence="10">
    <name type="scientific">freshwater metagenome</name>
    <dbReference type="NCBI Taxonomy" id="449393"/>
    <lineage>
        <taxon>unclassified sequences</taxon>
        <taxon>metagenomes</taxon>
        <taxon>ecological metagenomes</taxon>
    </lineage>
</organism>
<evidence type="ECO:0000256" key="7">
    <source>
        <dbReference type="ARBA" id="ARBA00023010"/>
    </source>
</evidence>
<evidence type="ECO:0000256" key="6">
    <source>
        <dbReference type="ARBA" id="ARBA00022989"/>
    </source>
</evidence>